<dbReference type="AlphaFoldDB" id="A0A0N5AGC4"/>
<feature type="domain" description="RanBP2-type" evidence="6">
    <location>
        <begin position="473"/>
        <end position="505"/>
    </location>
</feature>
<dbReference type="InterPro" id="IPR016563">
    <property type="entry name" value="Npl4"/>
</dbReference>
<dbReference type="PIRSF" id="PIRSF010052">
    <property type="entry name" value="Polyub_prc_Npl4"/>
    <property type="match status" value="1"/>
</dbReference>
<accession>A0A0N5AGC4</accession>
<keyword evidence="8" id="KW-1185">Reference proteome</keyword>
<evidence type="ECO:0000256" key="5">
    <source>
        <dbReference type="PROSITE-ProRule" id="PRU00322"/>
    </source>
</evidence>
<dbReference type="PROSITE" id="PS50199">
    <property type="entry name" value="ZF_RANBP2_2"/>
    <property type="match status" value="1"/>
</dbReference>
<dbReference type="GO" id="GO:0031625">
    <property type="term" value="F:ubiquitin protein ligase binding"/>
    <property type="evidence" value="ECO:0007669"/>
    <property type="project" value="TreeGrafter"/>
</dbReference>
<evidence type="ECO:0000256" key="3">
    <source>
        <dbReference type="ARBA" id="ARBA00022771"/>
    </source>
</evidence>
<dbReference type="InterPro" id="IPR007717">
    <property type="entry name" value="NPL4_C"/>
</dbReference>
<proteinExistence type="inferred from homology"/>
<evidence type="ECO:0000256" key="1">
    <source>
        <dbReference type="ARBA" id="ARBA00011025"/>
    </source>
</evidence>
<organism evidence="8 9">
    <name type="scientific">Syphacia muris</name>
    <dbReference type="NCBI Taxonomy" id="451379"/>
    <lineage>
        <taxon>Eukaryota</taxon>
        <taxon>Metazoa</taxon>
        <taxon>Ecdysozoa</taxon>
        <taxon>Nematoda</taxon>
        <taxon>Chromadorea</taxon>
        <taxon>Rhabditida</taxon>
        <taxon>Spirurina</taxon>
        <taxon>Oxyuridomorpha</taxon>
        <taxon>Oxyuroidea</taxon>
        <taxon>Oxyuridae</taxon>
        <taxon>Syphacia</taxon>
    </lineage>
</organism>
<dbReference type="PANTHER" id="PTHR12710">
    <property type="entry name" value="NUCLEAR PROTEIN LOCALIZATION 4"/>
    <property type="match status" value="1"/>
</dbReference>
<dbReference type="Gene3D" id="2.30.30.380">
    <property type="entry name" value="Zn-finger domain of Sec23/24"/>
    <property type="match status" value="1"/>
</dbReference>
<dbReference type="GO" id="GO:0043130">
    <property type="term" value="F:ubiquitin binding"/>
    <property type="evidence" value="ECO:0007669"/>
    <property type="project" value="TreeGrafter"/>
</dbReference>
<dbReference type="InterPro" id="IPR037518">
    <property type="entry name" value="MPN"/>
</dbReference>
<keyword evidence="4" id="KW-0862">Zinc</keyword>
<dbReference type="Proteomes" id="UP000046393">
    <property type="component" value="Unplaced"/>
</dbReference>
<evidence type="ECO:0000313" key="9">
    <source>
        <dbReference type="WBParaSite" id="SMUV_0000336601-mRNA-1"/>
    </source>
</evidence>
<dbReference type="SMART" id="SM00547">
    <property type="entry name" value="ZnF_RBZ"/>
    <property type="match status" value="1"/>
</dbReference>
<keyword evidence="3 5" id="KW-0863">Zinc-finger</keyword>
<evidence type="ECO:0000259" key="6">
    <source>
        <dbReference type="PROSITE" id="PS50199"/>
    </source>
</evidence>
<dbReference type="STRING" id="451379.A0A0N5AGC4"/>
<dbReference type="PANTHER" id="PTHR12710:SF0">
    <property type="entry name" value="NUCLEAR PROTEIN LOCALIZATION PROTEIN 4 HOMOLOG"/>
    <property type="match status" value="1"/>
</dbReference>
<dbReference type="GO" id="GO:0006511">
    <property type="term" value="P:ubiquitin-dependent protein catabolic process"/>
    <property type="evidence" value="ECO:0007669"/>
    <property type="project" value="InterPro"/>
</dbReference>
<sequence length="505" mass="57448">MIVQGNSVDVPDDVDDFLANQDGMIERGRDSRMCRHNARQKCTHCLPLDPYDEEYLKEKEIKHMSFHSYVRKLTAGHGKGRAIKPLENLVCKLKPDCPGHKPYPQGICSKCAPPMVTLNRQKFRHVDNISIENEDVVNRFLGFWRRSGNQRIGYLIGKYEPFLEVPLGIKATVVAIYEPPQESCSDEVSLIHDSQEKKVDLLCSYLNLRRVGWIFTDLWSADSSIGTVHCTRYMDSFLLSAQECITAGFLQNKYRNLTSYCTDGYFGSKFVTLVASGDQSEHIHFSGYQVSNQCAALVDANVLCPTSCPELAYIREKPLNPKHYIPDVHYTEKNEYGVETRRDGRPMPVEFMLVDVPAGMPKEPNFTFHAVSSKELSFPIENRQCIGEKQDAVSLGKYVSQFSRNQFLELASNFHFLLFLMTNDIVHFSEDEIKALCVAVKEHDRVKAVDWADSTTNWSTLTALIQHTTEQNDAGSLSEHWACKHCTYVNTERRPDCAICGLPYE</sequence>
<dbReference type="PROSITE" id="PS50249">
    <property type="entry name" value="MPN"/>
    <property type="match status" value="1"/>
</dbReference>
<dbReference type="SUPFAM" id="SSF90209">
    <property type="entry name" value="Ran binding protein zinc finger-like"/>
    <property type="match status" value="1"/>
</dbReference>
<protein>
    <submittedName>
        <fullName evidence="9">Nuclear protein localization protein 4-like protein</fullName>
    </submittedName>
</protein>
<feature type="domain" description="MPN" evidence="7">
    <location>
        <begin position="129"/>
        <end position="266"/>
    </location>
</feature>
<dbReference type="CDD" id="cd08061">
    <property type="entry name" value="MPN_NPL4"/>
    <property type="match status" value="1"/>
</dbReference>
<dbReference type="InterPro" id="IPR001876">
    <property type="entry name" value="Znf_RanBP2"/>
</dbReference>
<comment type="similarity">
    <text evidence="1">Belongs to the NPL4 family.</text>
</comment>
<dbReference type="InterPro" id="IPR007716">
    <property type="entry name" value="NPL4_Zn-bd_put"/>
</dbReference>
<dbReference type="PROSITE" id="PS01358">
    <property type="entry name" value="ZF_RANBP2_1"/>
    <property type="match status" value="1"/>
</dbReference>
<dbReference type="GO" id="GO:0005634">
    <property type="term" value="C:nucleus"/>
    <property type="evidence" value="ECO:0007669"/>
    <property type="project" value="TreeGrafter"/>
</dbReference>
<keyword evidence="2" id="KW-0479">Metal-binding</keyword>
<name>A0A0N5AGC4_9BILA</name>
<dbReference type="GO" id="GO:0008270">
    <property type="term" value="F:zinc ion binding"/>
    <property type="evidence" value="ECO:0007669"/>
    <property type="project" value="UniProtKB-KW"/>
</dbReference>
<reference evidence="9" key="1">
    <citation type="submission" date="2017-02" db="UniProtKB">
        <authorList>
            <consortium name="WormBaseParasite"/>
        </authorList>
    </citation>
    <scope>IDENTIFICATION</scope>
</reference>
<dbReference type="Pfam" id="PF05020">
    <property type="entry name" value="zf-NPL4"/>
    <property type="match status" value="1"/>
</dbReference>
<evidence type="ECO:0000313" key="8">
    <source>
        <dbReference type="Proteomes" id="UP000046393"/>
    </source>
</evidence>
<dbReference type="Pfam" id="PF05021">
    <property type="entry name" value="NPL4"/>
    <property type="match status" value="1"/>
</dbReference>
<evidence type="ECO:0000259" key="7">
    <source>
        <dbReference type="PROSITE" id="PS50249"/>
    </source>
</evidence>
<evidence type="ECO:0000256" key="2">
    <source>
        <dbReference type="ARBA" id="ARBA00022723"/>
    </source>
</evidence>
<evidence type="ECO:0000256" key="4">
    <source>
        <dbReference type="ARBA" id="ARBA00022833"/>
    </source>
</evidence>
<dbReference type="WBParaSite" id="SMUV_0000336601-mRNA-1">
    <property type="protein sequence ID" value="SMUV_0000336601-mRNA-1"/>
    <property type="gene ID" value="SMUV_0000336601"/>
</dbReference>
<dbReference type="InterPro" id="IPR036443">
    <property type="entry name" value="Znf_RanBP2_sf"/>
</dbReference>